<feature type="transmembrane region" description="Helical" evidence="1">
    <location>
        <begin position="17"/>
        <end position="34"/>
    </location>
</feature>
<dbReference type="EMBL" id="CP001945">
    <property type="protein sequence ID" value="AHL30084.1"/>
    <property type="molecule type" value="Genomic_DNA"/>
</dbReference>
<keyword evidence="1" id="KW-0812">Transmembrane</keyword>
<proteinExistence type="predicted"/>
<dbReference type="GeneID" id="20314015"/>
<name>W8Q1T7_ENCIT</name>
<dbReference type="HOGENOM" id="CLU_3050310_0_0_1"/>
<reference evidence="2 3" key="1">
    <citation type="journal article" date="2010" name="Nat. Commun.">
        <title>The complete sequence of the smallest known nuclear genome from the microsporidian Encephalitozoon intestinalis.</title>
        <authorList>
            <person name="Corradi N."/>
            <person name="Pombert J.-F."/>
            <person name="Farinelli L."/>
            <person name="Didier E.S."/>
            <person name="Keeling P.J."/>
        </authorList>
    </citation>
    <scope>NUCLEOTIDE SEQUENCE [LARGE SCALE GENOMIC DNA]</scope>
    <source>
        <strain evidence="2 3">ATCC 50506</strain>
    </source>
</reference>
<dbReference type="RefSeq" id="XP_009161829.1">
    <property type="nucleotide sequence ID" value="XM_009163565.1"/>
</dbReference>
<keyword evidence="1" id="KW-0472">Membrane</keyword>
<keyword evidence="1" id="KW-1133">Transmembrane helix</keyword>
<dbReference type="VEuPathDB" id="MicrosporidiaDB:Eint_040045"/>
<organism evidence="2 3">
    <name type="scientific">Encephalitozoon intestinalis (strain ATCC 50506)</name>
    <name type="common">Microsporidian parasite</name>
    <name type="synonym">Septata intestinalis</name>
    <dbReference type="NCBI Taxonomy" id="876142"/>
    <lineage>
        <taxon>Eukaryota</taxon>
        <taxon>Fungi</taxon>
        <taxon>Fungi incertae sedis</taxon>
        <taxon>Microsporidia</taxon>
        <taxon>Unikaryonidae</taxon>
        <taxon>Encephalitozoon</taxon>
    </lineage>
</organism>
<evidence type="ECO:0000256" key="1">
    <source>
        <dbReference type="SAM" id="Phobius"/>
    </source>
</evidence>
<dbReference type="AlphaFoldDB" id="W8Q1T7"/>
<sequence length="54" mass="6377">MSLFPRREMEIMNPDGVVKYLGILFIVLLITYSYREMRKWVKRNIKSGGLVEGK</sequence>
<dbReference type="OrthoDB" id="10331099at2759"/>
<evidence type="ECO:0000313" key="3">
    <source>
        <dbReference type="Proteomes" id="UP000002313"/>
    </source>
</evidence>
<protein>
    <submittedName>
        <fullName evidence="2">Uncharacterized protein</fullName>
    </submittedName>
</protein>
<evidence type="ECO:0000313" key="2">
    <source>
        <dbReference type="EMBL" id="AHL30084.1"/>
    </source>
</evidence>
<keyword evidence="3" id="KW-1185">Reference proteome</keyword>
<dbReference type="Proteomes" id="UP000002313">
    <property type="component" value="Chromosome IV"/>
</dbReference>
<accession>W8Q1T7</accession>
<gene>
    <name evidence="2" type="ORF">Eint_040045</name>
</gene>
<dbReference type="KEGG" id="ein:Eint_040045"/>
<reference evidence="2 3" key="2">
    <citation type="journal article" date="2012" name="Proc. Natl. Acad. Sci. U.S.A.">
        <title>Gain and loss of multiple functionally related, horizontally transferred genes in the reduced genomes of two microsporidian parasites.</title>
        <authorList>
            <person name="Pombert J.-F."/>
            <person name="Selman M."/>
            <person name="Burki F."/>
            <person name="Bardell F.T."/>
            <person name="Farinelli L."/>
            <person name="Solter L.F."/>
            <person name="Whitman D.W."/>
            <person name="Weiss L.M."/>
            <person name="Corradi N."/>
            <person name="Keeling P.J."/>
        </authorList>
    </citation>
    <scope>NUCLEOTIDE SEQUENCE [LARGE SCALE GENOMIC DNA]</scope>
    <source>
        <strain evidence="2 3">ATCC 50506</strain>
    </source>
</reference>